<proteinExistence type="predicted"/>
<keyword evidence="3" id="KW-1185">Reference proteome</keyword>
<sequence length="234" mass="26737">MKYTRYDLKKKTGTKSFVIIITLIFITAFIIGTFAFKILMSNYGGNAIKTDMSADKTEDSYNKKSAIDGSETKFIAVQGGIYKDNNNVDEEKKLLSSYGVPFEIKDGDKVRVFLGIYTEAGAKDIVSSLTKQKVDNSNMNFSIKKDSLCNAEIIEIINANLQILNKFSEKDVESIKTDELKKWCASLKDVNKSDKNYYVFKDLRDYINKFPDKLPKDKIDENYIYIYGKLKNMN</sequence>
<keyword evidence="1" id="KW-1133">Transmembrane helix</keyword>
<gene>
    <name evidence="2" type="ORF">J2Z42_001665</name>
</gene>
<evidence type="ECO:0000313" key="3">
    <source>
        <dbReference type="Proteomes" id="UP001519307"/>
    </source>
</evidence>
<evidence type="ECO:0000256" key="1">
    <source>
        <dbReference type="SAM" id="Phobius"/>
    </source>
</evidence>
<keyword evidence="1" id="KW-0472">Membrane</keyword>
<protein>
    <recommendedName>
        <fullName evidence="4">SPOR domain-containing protein</fullName>
    </recommendedName>
</protein>
<accession>A0ABS4KSH1</accession>
<evidence type="ECO:0008006" key="4">
    <source>
        <dbReference type="Google" id="ProtNLM"/>
    </source>
</evidence>
<reference evidence="2 3" key="1">
    <citation type="submission" date="2021-03" db="EMBL/GenBank/DDBJ databases">
        <title>Genomic Encyclopedia of Type Strains, Phase IV (KMG-IV): sequencing the most valuable type-strain genomes for metagenomic binning, comparative biology and taxonomic classification.</title>
        <authorList>
            <person name="Goeker M."/>
        </authorList>
    </citation>
    <scope>NUCLEOTIDE SEQUENCE [LARGE SCALE GENOMIC DNA]</scope>
    <source>
        <strain evidence="2 3">DSM 28783</strain>
    </source>
</reference>
<comment type="caution">
    <text evidence="2">The sequence shown here is derived from an EMBL/GenBank/DDBJ whole genome shotgun (WGS) entry which is preliminary data.</text>
</comment>
<name>A0ABS4KSH1_9CLOT</name>
<dbReference type="Proteomes" id="UP001519307">
    <property type="component" value="Unassembled WGS sequence"/>
</dbReference>
<dbReference type="EMBL" id="JAGGLM010000009">
    <property type="protein sequence ID" value="MBP2032986.1"/>
    <property type="molecule type" value="Genomic_DNA"/>
</dbReference>
<evidence type="ECO:0000313" key="2">
    <source>
        <dbReference type="EMBL" id="MBP2032986.1"/>
    </source>
</evidence>
<organism evidence="2 3">
    <name type="scientific">Clostridium algifaecis</name>
    <dbReference type="NCBI Taxonomy" id="1472040"/>
    <lineage>
        <taxon>Bacteria</taxon>
        <taxon>Bacillati</taxon>
        <taxon>Bacillota</taxon>
        <taxon>Clostridia</taxon>
        <taxon>Eubacteriales</taxon>
        <taxon>Clostridiaceae</taxon>
        <taxon>Clostridium</taxon>
    </lineage>
</organism>
<keyword evidence="1" id="KW-0812">Transmembrane</keyword>
<dbReference type="RefSeq" id="WP_209702142.1">
    <property type="nucleotide sequence ID" value="NZ_JAGGLM010000009.1"/>
</dbReference>
<feature type="transmembrane region" description="Helical" evidence="1">
    <location>
        <begin position="16"/>
        <end position="39"/>
    </location>
</feature>